<dbReference type="EMBL" id="GBRH01187553">
    <property type="protein sequence ID" value="JAE10343.1"/>
    <property type="molecule type" value="Transcribed_RNA"/>
</dbReference>
<reference evidence="1" key="1">
    <citation type="submission" date="2014-09" db="EMBL/GenBank/DDBJ databases">
        <authorList>
            <person name="Magalhaes I.L.F."/>
            <person name="Oliveira U."/>
            <person name="Santos F.R."/>
            <person name="Vidigal T.H.D.A."/>
            <person name="Brescovit A.D."/>
            <person name="Santos A.J."/>
        </authorList>
    </citation>
    <scope>NUCLEOTIDE SEQUENCE</scope>
    <source>
        <tissue evidence="1">Shoot tissue taken approximately 20 cm above the soil surface</tissue>
    </source>
</reference>
<evidence type="ECO:0000313" key="1">
    <source>
        <dbReference type="EMBL" id="JAE10343.1"/>
    </source>
</evidence>
<accession>A0A0A9FPW8</accession>
<proteinExistence type="predicted"/>
<name>A0A0A9FPW8_ARUDO</name>
<organism evidence="1">
    <name type="scientific">Arundo donax</name>
    <name type="common">Giant reed</name>
    <name type="synonym">Donax arundinaceus</name>
    <dbReference type="NCBI Taxonomy" id="35708"/>
    <lineage>
        <taxon>Eukaryota</taxon>
        <taxon>Viridiplantae</taxon>
        <taxon>Streptophyta</taxon>
        <taxon>Embryophyta</taxon>
        <taxon>Tracheophyta</taxon>
        <taxon>Spermatophyta</taxon>
        <taxon>Magnoliopsida</taxon>
        <taxon>Liliopsida</taxon>
        <taxon>Poales</taxon>
        <taxon>Poaceae</taxon>
        <taxon>PACMAD clade</taxon>
        <taxon>Arundinoideae</taxon>
        <taxon>Arundineae</taxon>
        <taxon>Arundo</taxon>
    </lineage>
</organism>
<sequence length="41" mass="4193">MVLLPLHPTSPYTTTGSYIVSTGIPPIIDAVVVVVGISGNL</sequence>
<dbReference type="AlphaFoldDB" id="A0A0A9FPW8"/>
<reference evidence="1" key="2">
    <citation type="journal article" date="2015" name="Data Brief">
        <title>Shoot transcriptome of the giant reed, Arundo donax.</title>
        <authorList>
            <person name="Barrero R.A."/>
            <person name="Guerrero F.D."/>
            <person name="Moolhuijzen P."/>
            <person name="Goolsby J.A."/>
            <person name="Tidwell J."/>
            <person name="Bellgard S.E."/>
            <person name="Bellgard M.I."/>
        </authorList>
    </citation>
    <scope>NUCLEOTIDE SEQUENCE</scope>
    <source>
        <tissue evidence="1">Shoot tissue taken approximately 20 cm above the soil surface</tissue>
    </source>
</reference>
<protein>
    <submittedName>
        <fullName evidence="1">Uncharacterized protein</fullName>
    </submittedName>
</protein>